<gene>
    <name evidence="1" type="primary">AlNc14C48G3848</name>
    <name evidence="2" type="synonym">AlNc14C50G3942</name>
    <name evidence="1" type="ORF">ALNC14_044530</name>
    <name evidence="2" type="ORF">ALNC14_045600</name>
</gene>
<reference evidence="1" key="2">
    <citation type="submission" date="2011-02" db="EMBL/GenBank/DDBJ databases">
        <authorList>
            <person name="MacLean D."/>
        </authorList>
    </citation>
    <scope>NUCLEOTIDE SEQUENCE</scope>
</reference>
<organism evidence="1">
    <name type="scientific">Albugo laibachii Nc14</name>
    <dbReference type="NCBI Taxonomy" id="890382"/>
    <lineage>
        <taxon>Eukaryota</taxon>
        <taxon>Sar</taxon>
        <taxon>Stramenopiles</taxon>
        <taxon>Oomycota</taxon>
        <taxon>Peronosporomycetes</taxon>
        <taxon>Albuginales</taxon>
        <taxon>Albuginaceae</taxon>
        <taxon>Albugo</taxon>
    </lineage>
</organism>
<evidence type="ECO:0000313" key="2">
    <source>
        <dbReference type="EMBL" id="CCA18417.1"/>
    </source>
</evidence>
<accession>F0WAY8</accession>
<dbReference type="AlphaFoldDB" id="F0WAY8"/>
<name>F0WAY8_9STRA</name>
<protein>
    <submittedName>
        <fullName evidence="1">AlNc14C48G3848 protein</fullName>
    </submittedName>
    <submittedName>
        <fullName evidence="2">AlNc14C50G3942 protein</fullName>
    </submittedName>
</protein>
<reference evidence="1" key="1">
    <citation type="journal article" date="2011" name="PLoS Biol.">
        <title>Gene gain and loss during evolution of obligate parasitism in the white rust pathogen of Arabidopsis thaliana.</title>
        <authorList>
            <person name="Kemen E."/>
            <person name="Gardiner A."/>
            <person name="Schultz-Larsen T."/>
            <person name="Kemen A.C."/>
            <person name="Balmuth A.L."/>
            <person name="Robert-Seilaniantz A."/>
            <person name="Bailey K."/>
            <person name="Holub E."/>
            <person name="Studholme D.J."/>
            <person name="Maclean D."/>
            <person name="Jones J.D."/>
        </authorList>
    </citation>
    <scope>NUCLEOTIDE SEQUENCE</scope>
</reference>
<dbReference type="EMBL" id="FR824095">
    <property type="protein sequence ID" value="CCA18417.1"/>
    <property type="molecule type" value="Genomic_DNA"/>
</dbReference>
<dbReference type="HOGENOM" id="CLU_3054327_0_0_1"/>
<dbReference type="EMBL" id="FR824093">
    <property type="protein sequence ID" value="CCA18310.1"/>
    <property type="molecule type" value="Genomic_DNA"/>
</dbReference>
<evidence type="ECO:0000313" key="1">
    <source>
        <dbReference type="EMBL" id="CCA18310.1"/>
    </source>
</evidence>
<sequence length="62" mass="7086">MLVELLVPMRSEPDLSQRTFLSKNYLRVKHLLACDWRLIKVSVDYGKSKRYGNGVIADTFGG</sequence>
<proteinExistence type="predicted"/>